<dbReference type="STRING" id="133383.A0A1R0H6V7"/>
<proteinExistence type="predicted"/>
<keyword evidence="3" id="KW-1185">Reference proteome</keyword>
<gene>
    <name evidence="2" type="ORF">AYI68_g949</name>
</gene>
<protein>
    <submittedName>
        <fullName evidence="2">WHI2-like protein</fullName>
    </submittedName>
</protein>
<dbReference type="AlphaFoldDB" id="A0A1R0H6V7"/>
<name>A0A1R0H6V7_9FUNG</name>
<feature type="compositionally biased region" description="Basic and acidic residues" evidence="1">
    <location>
        <begin position="185"/>
        <end position="194"/>
    </location>
</feature>
<dbReference type="OrthoDB" id="9451547at2759"/>
<evidence type="ECO:0000256" key="1">
    <source>
        <dbReference type="SAM" id="MobiDB-lite"/>
    </source>
</evidence>
<feature type="compositionally biased region" description="Low complexity" evidence="1">
    <location>
        <begin position="316"/>
        <end position="328"/>
    </location>
</feature>
<reference evidence="2 3" key="1">
    <citation type="journal article" date="2016" name="Mol. Biol. Evol.">
        <title>Genome-Wide Survey of Gut Fungi (Harpellales) Reveals the First Horizontally Transferred Ubiquitin Gene from a Mosquito Host.</title>
        <authorList>
            <person name="Wang Y."/>
            <person name="White M.M."/>
            <person name="Kvist S."/>
            <person name="Moncalvo J.M."/>
        </authorList>
    </citation>
    <scope>NUCLEOTIDE SEQUENCE [LARGE SCALE GENOMIC DNA]</scope>
    <source>
        <strain evidence="2 3">ALG-7-W6</strain>
    </source>
</reference>
<dbReference type="Proteomes" id="UP000187455">
    <property type="component" value="Unassembled WGS sequence"/>
</dbReference>
<dbReference type="EMBL" id="LSSL01000320">
    <property type="protein sequence ID" value="OLY84877.1"/>
    <property type="molecule type" value="Genomic_DNA"/>
</dbReference>
<feature type="region of interest" description="Disordered" evidence="1">
    <location>
        <begin position="310"/>
        <end position="338"/>
    </location>
</feature>
<evidence type="ECO:0000313" key="2">
    <source>
        <dbReference type="EMBL" id="OLY84877.1"/>
    </source>
</evidence>
<evidence type="ECO:0000313" key="3">
    <source>
        <dbReference type="Proteomes" id="UP000187455"/>
    </source>
</evidence>
<sequence>MSDGPITSVNFTNDQSPFSGIDIDFIDSNEIGLETEGHKLSISRQILSSFPETLLTLMFPNGMILGLDRSEHVVDFEQLNSQNKTKEGFNSDNNSPTNYYLVDIRFELLNYILDFFSNPIFLSPEDTFKVFFIFAIDCRDMDVMNNPSVRSISREIGDDQMLTMKKARNNIEREQNDSNFIVGKNETDSQKSDSDFVADLSIPDLSQRFESTEESKMTSSTDSSAMNHYNTFTSEAFLSNSGNFSPGTNTKTAIVMLKEDLSYYVIPRSGVTRSENPPNNTSNHQDYNWAKSYCGIHLKSQASIFDPIMRVPHPPNNNGTANQPQNNPHDSEIDLEAGNLSDSGLNSVESQLVQMLFSSGFSSSSEWGCRILDESKTSLVSLAMVVMGQYSENSDLFFQNQIFGFYKKPAIKCWWNVLNLKPNGGCNDEFNVWCRRIWTLELAMA</sequence>
<feature type="region of interest" description="Disordered" evidence="1">
    <location>
        <begin position="175"/>
        <end position="195"/>
    </location>
</feature>
<comment type="caution">
    <text evidence="2">The sequence shown here is derived from an EMBL/GenBank/DDBJ whole genome shotgun (WGS) entry which is preliminary data.</text>
</comment>
<accession>A0A1R0H6V7</accession>
<organism evidence="2 3">
    <name type="scientific">Smittium mucronatum</name>
    <dbReference type="NCBI Taxonomy" id="133383"/>
    <lineage>
        <taxon>Eukaryota</taxon>
        <taxon>Fungi</taxon>
        <taxon>Fungi incertae sedis</taxon>
        <taxon>Zoopagomycota</taxon>
        <taxon>Kickxellomycotina</taxon>
        <taxon>Harpellomycetes</taxon>
        <taxon>Harpellales</taxon>
        <taxon>Legeriomycetaceae</taxon>
        <taxon>Smittium</taxon>
    </lineage>
</organism>